<dbReference type="OrthoDB" id="10037790at2759"/>
<dbReference type="PANTHER" id="PTHR47148:SF1">
    <property type="entry name" value="CYTOCHROME C OXIDASE ASSEMBLY FACTOR 1 HOMOLOG"/>
    <property type="match status" value="1"/>
</dbReference>
<dbReference type="AlphaFoldDB" id="A0A813SCN4"/>
<evidence type="ECO:0000313" key="2">
    <source>
        <dbReference type="Proteomes" id="UP000663879"/>
    </source>
</evidence>
<organism evidence="1 2">
    <name type="scientific">Brachionus calyciflorus</name>
    <dbReference type="NCBI Taxonomy" id="104777"/>
    <lineage>
        <taxon>Eukaryota</taxon>
        <taxon>Metazoa</taxon>
        <taxon>Spiralia</taxon>
        <taxon>Gnathifera</taxon>
        <taxon>Rotifera</taxon>
        <taxon>Eurotatoria</taxon>
        <taxon>Monogononta</taxon>
        <taxon>Pseudotrocha</taxon>
        <taxon>Ploima</taxon>
        <taxon>Brachionidae</taxon>
        <taxon>Brachionus</taxon>
    </lineage>
</organism>
<dbReference type="InterPro" id="IPR014807">
    <property type="entry name" value="Coa1"/>
</dbReference>
<dbReference type="GO" id="GO:0005743">
    <property type="term" value="C:mitochondrial inner membrane"/>
    <property type="evidence" value="ECO:0007669"/>
    <property type="project" value="TreeGrafter"/>
</dbReference>
<dbReference type="Proteomes" id="UP000663879">
    <property type="component" value="Unassembled WGS sequence"/>
</dbReference>
<gene>
    <name evidence="1" type="ORF">OXX778_LOCUS6080</name>
</gene>
<dbReference type="EMBL" id="CAJNOC010000699">
    <property type="protein sequence ID" value="CAF0793252.1"/>
    <property type="molecule type" value="Genomic_DNA"/>
</dbReference>
<dbReference type="GO" id="GO:0032981">
    <property type="term" value="P:mitochondrial respiratory chain complex I assembly"/>
    <property type="evidence" value="ECO:0007669"/>
    <property type="project" value="TreeGrafter"/>
</dbReference>
<proteinExistence type="predicted"/>
<keyword evidence="2" id="KW-1185">Reference proteome</keyword>
<comment type="caution">
    <text evidence="1">The sequence shown here is derived from an EMBL/GenBank/DDBJ whole genome shotgun (WGS) entry which is preliminary data.</text>
</comment>
<dbReference type="Pfam" id="PF08695">
    <property type="entry name" value="Coa1"/>
    <property type="match status" value="1"/>
</dbReference>
<reference evidence="1" key="1">
    <citation type="submission" date="2021-02" db="EMBL/GenBank/DDBJ databases">
        <authorList>
            <person name="Nowell W R."/>
        </authorList>
    </citation>
    <scope>NUCLEOTIDE SEQUENCE</scope>
    <source>
        <strain evidence="1">Ploen Becks lab</strain>
    </source>
</reference>
<protein>
    <submittedName>
        <fullName evidence="1">Uncharacterized protein</fullName>
    </submittedName>
</protein>
<accession>A0A813SCN4</accession>
<dbReference type="PANTHER" id="PTHR47148">
    <property type="entry name" value="CYTOCHROME C OXIDASE ASSEMBLY FACTOR 1 HOMOLOG"/>
    <property type="match status" value="1"/>
</dbReference>
<name>A0A813SCN4_9BILA</name>
<sequence length="132" mass="15136">MKVATLGKIALGLAFPVIGMAYMTQNKIAKNFSNETYFKEAVELIKGYTPAMEKLGQPVRIKKIDISDDFNYQDLEKAKVKIPLQGQRCAAEVFAYATKDNNNWKLDYMELKYTNMPKFVFYDSKLVTKSKK</sequence>
<dbReference type="GO" id="GO:0033617">
    <property type="term" value="P:mitochondrial respiratory chain complex IV assembly"/>
    <property type="evidence" value="ECO:0007669"/>
    <property type="project" value="TreeGrafter"/>
</dbReference>
<evidence type="ECO:0000313" key="1">
    <source>
        <dbReference type="EMBL" id="CAF0793252.1"/>
    </source>
</evidence>